<dbReference type="AlphaFoldDB" id="A0A0D2DMX8"/>
<dbReference type="HOGENOM" id="CLU_1488825_0_0_1"/>
<organism evidence="2 3">
    <name type="scientific">Phialophora macrospora</name>
    <dbReference type="NCBI Taxonomy" id="1851006"/>
    <lineage>
        <taxon>Eukaryota</taxon>
        <taxon>Fungi</taxon>
        <taxon>Dikarya</taxon>
        <taxon>Ascomycota</taxon>
        <taxon>Pezizomycotina</taxon>
        <taxon>Eurotiomycetes</taxon>
        <taxon>Chaetothyriomycetidae</taxon>
        <taxon>Chaetothyriales</taxon>
        <taxon>Herpotrichiellaceae</taxon>
        <taxon>Phialophora</taxon>
    </lineage>
</organism>
<sequence>MTEAHEIKAAHRKEASQAHSLLADLQAVQAVLQRDTEEARIRLDELKESQRHVQLEIHREQTERHNLKATRRRLEQEVDQEKQKVEDLRRTRQQLERDIDKVRDARERVTQGRERGQSLVRSPEGPAVHAARTNGGRSRDRPGVGSERRRCDGIPLERHRVGDGLHRGDVIRVHRRSPEEE</sequence>
<keyword evidence="3" id="KW-1185">Reference proteome</keyword>
<dbReference type="EMBL" id="KN846961">
    <property type="protein sequence ID" value="KIW63677.1"/>
    <property type="molecule type" value="Genomic_DNA"/>
</dbReference>
<protein>
    <recommendedName>
        <fullName evidence="4">Myosin tail domain-containing protein</fullName>
    </recommendedName>
</protein>
<feature type="region of interest" description="Disordered" evidence="1">
    <location>
        <begin position="60"/>
        <end position="181"/>
    </location>
</feature>
<evidence type="ECO:0000313" key="2">
    <source>
        <dbReference type="EMBL" id="KIW63677.1"/>
    </source>
</evidence>
<name>A0A0D2DMX8_9EURO</name>
<feature type="compositionally biased region" description="Basic and acidic residues" evidence="1">
    <location>
        <begin position="137"/>
        <end position="181"/>
    </location>
</feature>
<evidence type="ECO:0000313" key="3">
    <source>
        <dbReference type="Proteomes" id="UP000054266"/>
    </source>
</evidence>
<evidence type="ECO:0000256" key="1">
    <source>
        <dbReference type="SAM" id="MobiDB-lite"/>
    </source>
</evidence>
<feature type="compositionally biased region" description="Basic and acidic residues" evidence="1">
    <location>
        <begin position="60"/>
        <end position="116"/>
    </location>
</feature>
<evidence type="ECO:0008006" key="4">
    <source>
        <dbReference type="Google" id="ProtNLM"/>
    </source>
</evidence>
<dbReference type="Proteomes" id="UP000054266">
    <property type="component" value="Unassembled WGS sequence"/>
</dbReference>
<accession>A0A0D2DMX8</accession>
<reference evidence="2 3" key="1">
    <citation type="submission" date="2015-01" db="EMBL/GenBank/DDBJ databases">
        <title>The Genome Sequence of Capronia semiimmersa CBS27337.</title>
        <authorList>
            <consortium name="The Broad Institute Genomics Platform"/>
            <person name="Cuomo C."/>
            <person name="de Hoog S."/>
            <person name="Gorbushina A."/>
            <person name="Stielow B."/>
            <person name="Teixiera M."/>
            <person name="Abouelleil A."/>
            <person name="Chapman S.B."/>
            <person name="Priest M."/>
            <person name="Young S.K."/>
            <person name="Wortman J."/>
            <person name="Nusbaum C."/>
            <person name="Birren B."/>
        </authorList>
    </citation>
    <scope>NUCLEOTIDE SEQUENCE [LARGE SCALE GENOMIC DNA]</scope>
    <source>
        <strain evidence="2 3">CBS 27337</strain>
    </source>
</reference>
<proteinExistence type="predicted"/>
<gene>
    <name evidence="2" type="ORF">PV04_08660</name>
</gene>